<dbReference type="Pfam" id="PF10707">
    <property type="entry name" value="YrbL-PhoP_reg"/>
    <property type="match status" value="1"/>
</dbReference>
<evidence type="ECO:0000313" key="2">
    <source>
        <dbReference type="Proteomes" id="UP000715095"/>
    </source>
</evidence>
<dbReference type="RefSeq" id="WP_205101754.1">
    <property type="nucleotide sequence ID" value="NZ_JACJJC010000002.1"/>
</dbReference>
<comment type="caution">
    <text evidence="1">The sequence shown here is derived from an EMBL/GenBank/DDBJ whole genome shotgun (WGS) entry which is preliminary data.</text>
</comment>
<dbReference type="InterPro" id="IPR019647">
    <property type="entry name" value="PhoP_reg_network_YrbL"/>
</dbReference>
<name>A0ABS2DPK7_9BURK</name>
<sequence length="214" mass="24955">MAQNPAFKISDFDRYFSRGTDKVCYISEKFPGKLLKISPLAKANQMIREIQYFEYLTTKGISPSFMPKFFGRCSDKENIGFVQELLVGNNIKSLIDIVRRYYLTDLAKVEDALMALKNEMLEKNIIVLDLHGANIIGDIETLKLWIIDGYGTPEFIPLPKYFRFFGRMKIERQWKKFVYRYSLLVTGLSREHGVWMPSKIASGPIEPKERHRPR</sequence>
<dbReference type="EMBL" id="JACJJC010000002">
    <property type="protein sequence ID" value="MBM6703281.1"/>
    <property type="molecule type" value="Genomic_DNA"/>
</dbReference>
<dbReference type="Proteomes" id="UP000715095">
    <property type="component" value="Unassembled WGS sequence"/>
</dbReference>
<reference evidence="1 2" key="1">
    <citation type="journal article" date="2021" name="Sci. Rep.">
        <title>The distribution of antibiotic resistance genes in chicken gut microbiota commensals.</title>
        <authorList>
            <person name="Juricova H."/>
            <person name="Matiasovicova J."/>
            <person name="Kubasova T."/>
            <person name="Cejkova D."/>
            <person name="Rychlik I."/>
        </authorList>
    </citation>
    <scope>NUCLEOTIDE SEQUENCE [LARGE SCALE GENOMIC DNA]</scope>
    <source>
        <strain evidence="1 2">An829</strain>
    </source>
</reference>
<keyword evidence="2" id="KW-1185">Reference proteome</keyword>
<dbReference type="InterPro" id="IPR011009">
    <property type="entry name" value="Kinase-like_dom_sf"/>
</dbReference>
<gene>
    <name evidence="1" type="ORF">H6A60_02005</name>
</gene>
<evidence type="ECO:0008006" key="3">
    <source>
        <dbReference type="Google" id="ProtNLM"/>
    </source>
</evidence>
<dbReference type="SUPFAM" id="SSF56112">
    <property type="entry name" value="Protein kinase-like (PK-like)"/>
    <property type="match status" value="1"/>
</dbReference>
<evidence type="ECO:0000313" key="1">
    <source>
        <dbReference type="EMBL" id="MBM6703281.1"/>
    </source>
</evidence>
<proteinExistence type="predicted"/>
<accession>A0ABS2DPK7</accession>
<organism evidence="1 2">
    <name type="scientific">Sutterella massiliensis</name>
    <dbReference type="NCBI Taxonomy" id="1816689"/>
    <lineage>
        <taxon>Bacteria</taxon>
        <taxon>Pseudomonadati</taxon>
        <taxon>Pseudomonadota</taxon>
        <taxon>Betaproteobacteria</taxon>
        <taxon>Burkholderiales</taxon>
        <taxon>Sutterellaceae</taxon>
        <taxon>Sutterella</taxon>
    </lineage>
</organism>
<protein>
    <recommendedName>
        <fullName evidence="3">Protein kinase domain-containing protein</fullName>
    </recommendedName>
</protein>